<evidence type="ECO:0000256" key="2">
    <source>
        <dbReference type="ARBA" id="ARBA00004418"/>
    </source>
</evidence>
<evidence type="ECO:0000256" key="5">
    <source>
        <dbReference type="ARBA" id="ARBA00022764"/>
    </source>
</evidence>
<feature type="compositionally biased region" description="Low complexity" evidence="8">
    <location>
        <begin position="70"/>
        <end position="88"/>
    </location>
</feature>
<dbReference type="InterPro" id="IPR035668">
    <property type="entry name" value="Amicyanin"/>
</dbReference>
<keyword evidence="7" id="KW-0186">Copper</keyword>
<evidence type="ECO:0000256" key="9">
    <source>
        <dbReference type="SAM" id="SignalP"/>
    </source>
</evidence>
<evidence type="ECO:0000259" key="10">
    <source>
        <dbReference type="Pfam" id="PF00127"/>
    </source>
</evidence>
<dbReference type="Proteomes" id="UP001501563">
    <property type="component" value="Unassembled WGS sequence"/>
</dbReference>
<comment type="caution">
    <text evidence="11">The sequence shown here is derived from an EMBL/GenBank/DDBJ whole genome shotgun (WGS) entry which is preliminary data.</text>
</comment>
<dbReference type="InterPro" id="IPR052721">
    <property type="entry name" value="ET_Amicyanin"/>
</dbReference>
<gene>
    <name evidence="11" type="ORF">GCM10022207_73210</name>
</gene>
<comment type="cofactor">
    <cofactor evidence="1">
        <name>Cu cation</name>
        <dbReference type="ChEBI" id="CHEBI:23378"/>
    </cofactor>
</comment>
<evidence type="ECO:0000256" key="7">
    <source>
        <dbReference type="ARBA" id="ARBA00023008"/>
    </source>
</evidence>
<sequence>MHLNFRPSRRRTRVAAALAVAALGTLGLLSACGQSPHPSSHAGDITPGPGQSQTAGTAGDGETGNKAGTASSVPAMPHMSMPPSSPDAKAPATGDAVAIKNFTFSPAKLKVTAGTTVTWTNQDTDPHTVTSAGSGGPLHSAALTTHATYSYTFTKPGTYAYLCTIHPFMTATVEVT</sequence>
<feature type="signal peptide" evidence="9">
    <location>
        <begin position="1"/>
        <end position="31"/>
    </location>
</feature>
<name>A0ABP7L7B7_9ACTN</name>
<dbReference type="Pfam" id="PF00127">
    <property type="entry name" value="Copper-bind"/>
    <property type="match status" value="1"/>
</dbReference>
<dbReference type="InterPro" id="IPR000923">
    <property type="entry name" value="BlueCu_1"/>
</dbReference>
<dbReference type="EMBL" id="BAAAZA010000032">
    <property type="protein sequence ID" value="GAA3894471.1"/>
    <property type="molecule type" value="Genomic_DNA"/>
</dbReference>
<evidence type="ECO:0000256" key="8">
    <source>
        <dbReference type="SAM" id="MobiDB-lite"/>
    </source>
</evidence>
<dbReference type="PANTHER" id="PTHR36507">
    <property type="entry name" value="BLL1555 PROTEIN"/>
    <property type="match status" value="1"/>
</dbReference>
<keyword evidence="6" id="KW-0249">Electron transport</keyword>
<evidence type="ECO:0000256" key="6">
    <source>
        <dbReference type="ARBA" id="ARBA00022982"/>
    </source>
</evidence>
<dbReference type="CDD" id="cd13921">
    <property type="entry name" value="Amicyanin"/>
    <property type="match status" value="1"/>
</dbReference>
<accession>A0ABP7L7B7</accession>
<keyword evidence="9" id="KW-0732">Signal</keyword>
<comment type="subcellular location">
    <subcellularLocation>
        <location evidence="2">Periplasm</location>
    </subcellularLocation>
</comment>
<evidence type="ECO:0000256" key="3">
    <source>
        <dbReference type="ARBA" id="ARBA00022448"/>
    </source>
</evidence>
<keyword evidence="12" id="KW-1185">Reference proteome</keyword>
<dbReference type="InterPro" id="IPR008972">
    <property type="entry name" value="Cupredoxin"/>
</dbReference>
<reference evidence="12" key="1">
    <citation type="journal article" date="2019" name="Int. J. Syst. Evol. Microbiol.">
        <title>The Global Catalogue of Microorganisms (GCM) 10K type strain sequencing project: providing services to taxonomists for standard genome sequencing and annotation.</title>
        <authorList>
            <consortium name="The Broad Institute Genomics Platform"/>
            <consortium name="The Broad Institute Genome Sequencing Center for Infectious Disease"/>
            <person name="Wu L."/>
            <person name="Ma J."/>
        </authorList>
    </citation>
    <scope>NUCLEOTIDE SEQUENCE [LARGE SCALE GENOMIC DNA]</scope>
    <source>
        <strain evidence="12">JCM 16578</strain>
    </source>
</reference>
<dbReference type="PROSITE" id="PS51257">
    <property type="entry name" value="PROKAR_LIPOPROTEIN"/>
    <property type="match status" value="1"/>
</dbReference>
<proteinExistence type="predicted"/>
<keyword evidence="4" id="KW-0479">Metal-binding</keyword>
<dbReference type="PANTHER" id="PTHR36507:SF1">
    <property type="entry name" value="BLL1555 PROTEIN"/>
    <property type="match status" value="1"/>
</dbReference>
<dbReference type="InterPro" id="IPR002386">
    <property type="entry name" value="Amicyanin/Pseudoazurin"/>
</dbReference>
<evidence type="ECO:0000256" key="4">
    <source>
        <dbReference type="ARBA" id="ARBA00022723"/>
    </source>
</evidence>
<evidence type="ECO:0000313" key="12">
    <source>
        <dbReference type="Proteomes" id="UP001501563"/>
    </source>
</evidence>
<dbReference type="SUPFAM" id="SSF49503">
    <property type="entry name" value="Cupredoxins"/>
    <property type="match status" value="1"/>
</dbReference>
<organism evidence="11 12">
    <name type="scientific">Streptomyces lannensis</name>
    <dbReference type="NCBI Taxonomy" id="766498"/>
    <lineage>
        <taxon>Bacteria</taxon>
        <taxon>Bacillati</taxon>
        <taxon>Actinomycetota</taxon>
        <taxon>Actinomycetes</taxon>
        <taxon>Kitasatosporales</taxon>
        <taxon>Streptomycetaceae</taxon>
        <taxon>Streptomyces</taxon>
    </lineage>
</organism>
<feature type="domain" description="Blue (type 1) copper" evidence="10">
    <location>
        <begin position="98"/>
        <end position="175"/>
    </location>
</feature>
<evidence type="ECO:0000256" key="1">
    <source>
        <dbReference type="ARBA" id="ARBA00001935"/>
    </source>
</evidence>
<keyword evidence="3" id="KW-0813">Transport</keyword>
<dbReference type="PRINTS" id="PR00155">
    <property type="entry name" value="AMICYANIN"/>
</dbReference>
<keyword evidence="5" id="KW-0574">Periplasm</keyword>
<dbReference type="Gene3D" id="2.60.40.420">
    <property type="entry name" value="Cupredoxins - blue copper proteins"/>
    <property type="match status" value="1"/>
</dbReference>
<feature type="chain" id="PRO_5046695283" description="Blue (type 1) copper domain-containing protein" evidence="9">
    <location>
        <begin position="32"/>
        <end position="176"/>
    </location>
</feature>
<protein>
    <recommendedName>
        <fullName evidence="10">Blue (type 1) copper domain-containing protein</fullName>
    </recommendedName>
</protein>
<feature type="region of interest" description="Disordered" evidence="8">
    <location>
        <begin position="33"/>
        <end position="92"/>
    </location>
</feature>
<evidence type="ECO:0000313" key="11">
    <source>
        <dbReference type="EMBL" id="GAA3894471.1"/>
    </source>
</evidence>